<keyword evidence="3" id="KW-0812">Transmembrane</keyword>
<evidence type="ECO:0000256" key="3">
    <source>
        <dbReference type="SAM" id="Phobius"/>
    </source>
</evidence>
<dbReference type="InterPro" id="IPR027383">
    <property type="entry name" value="Znf_put"/>
</dbReference>
<feature type="transmembrane region" description="Helical" evidence="3">
    <location>
        <begin position="138"/>
        <end position="162"/>
    </location>
</feature>
<dbReference type="AlphaFoldDB" id="G9QHD8"/>
<dbReference type="Gene3D" id="1.10.10.1320">
    <property type="entry name" value="Anti-sigma factor, zinc-finger domain"/>
    <property type="match status" value="1"/>
</dbReference>
<keyword evidence="3" id="KW-1133">Transmembrane helix</keyword>
<dbReference type="RefSeq" id="WP_003352603.1">
    <property type="nucleotide sequence ID" value="NZ_JH414740.1"/>
</dbReference>
<dbReference type="InterPro" id="IPR041916">
    <property type="entry name" value="Anti_sigma_zinc_sf"/>
</dbReference>
<dbReference type="EMBL" id="ACWF01000012">
    <property type="protein sequence ID" value="EHL79435.1"/>
    <property type="molecule type" value="Genomic_DNA"/>
</dbReference>
<dbReference type="PATRIC" id="fig|665952.3.peg.330"/>
<comment type="similarity">
    <text evidence="1">Belongs to the zinc-associated anti-sigma factor (ZAS) superfamily. Anti-sigma-W factor family.</text>
</comment>
<keyword evidence="3" id="KW-0472">Membrane</keyword>
<name>G9QHD8_9BACI</name>
<feature type="transmembrane region" description="Helical" evidence="3">
    <location>
        <begin position="84"/>
        <end position="101"/>
    </location>
</feature>
<sequence>MNDHVHELLSAFIDGELNEEERKKVADHVAECRQCSTELKELQWLKEELFAVYHFIEIPNVQFEHSVVRKIKQISSPYRPMNRYVRWTMSFIALLMAAFILSKMGNVFYVGITLATSFVHIGLSVTHALASVLSSIPLLFLACVIISMVILGTSIWAIQFLLRVKSLE</sequence>
<evidence type="ECO:0000313" key="5">
    <source>
        <dbReference type="EMBL" id="EHL79435.1"/>
    </source>
</evidence>
<gene>
    <name evidence="5" type="ORF">HMPREF1015_01197</name>
</gene>
<reference evidence="5 6" key="1">
    <citation type="submission" date="2011-09" db="EMBL/GenBank/DDBJ databases">
        <title>The Genome Sequence of Bacillus smithii 7_3_47FAA.</title>
        <authorList>
            <consortium name="The Broad Institute Genome Sequencing Platform"/>
            <person name="Earl A."/>
            <person name="Ward D."/>
            <person name="Feldgarden M."/>
            <person name="Gevers D."/>
            <person name="Daigneault M."/>
            <person name="Strauss J."/>
            <person name="Allen-Vercoe E."/>
            <person name="Young S.K."/>
            <person name="Zeng Q."/>
            <person name="Gargeya S."/>
            <person name="Fitzgerald M."/>
            <person name="Haas B."/>
            <person name="Abouelleil A."/>
            <person name="Alvarado L."/>
            <person name="Arachchi H.M."/>
            <person name="Berlin A."/>
            <person name="Brown A."/>
            <person name="Chapman S.B."/>
            <person name="Chen Z."/>
            <person name="Dunbar C."/>
            <person name="Freedman E."/>
            <person name="Gearin G."/>
            <person name="Goldberg J."/>
            <person name="Griggs A."/>
            <person name="Gujja S."/>
            <person name="Heiman D."/>
            <person name="Howarth C."/>
            <person name="Larson L."/>
            <person name="Lui A."/>
            <person name="MacDonald P.J.P."/>
            <person name="Montmayeur A."/>
            <person name="Murphy C."/>
            <person name="Neiman D."/>
            <person name="Pearson M."/>
            <person name="Priest M."/>
            <person name="Roberts A."/>
            <person name="Saif S."/>
            <person name="Shea T."/>
            <person name="Shenoy N."/>
            <person name="Sisk P."/>
            <person name="Stolte C."/>
            <person name="Sykes S."/>
            <person name="Wortman J."/>
            <person name="Nusbaum C."/>
            <person name="Birren B."/>
        </authorList>
    </citation>
    <scope>NUCLEOTIDE SEQUENCE [LARGE SCALE GENOMIC DNA]</scope>
    <source>
        <strain evidence="5 6">7_3_47FAA</strain>
    </source>
</reference>
<organism evidence="5 6">
    <name type="scientific">Bacillus smithii 7_3_47FAA</name>
    <dbReference type="NCBI Taxonomy" id="665952"/>
    <lineage>
        <taxon>Bacteria</taxon>
        <taxon>Bacillati</taxon>
        <taxon>Bacillota</taxon>
        <taxon>Bacilli</taxon>
        <taxon>Bacillales</taxon>
        <taxon>Bacillaceae</taxon>
        <taxon>Bacillus</taxon>
    </lineage>
</organism>
<evidence type="ECO:0000259" key="4">
    <source>
        <dbReference type="Pfam" id="PF13490"/>
    </source>
</evidence>
<proteinExistence type="inferred from homology"/>
<comment type="caution">
    <text evidence="5">The sequence shown here is derived from an EMBL/GenBank/DDBJ whole genome shotgun (WGS) entry which is preliminary data.</text>
</comment>
<dbReference type="HOGENOM" id="CLU_134866_0_0_9"/>
<evidence type="ECO:0000256" key="1">
    <source>
        <dbReference type="ARBA" id="ARBA00024353"/>
    </source>
</evidence>
<evidence type="ECO:0000313" key="6">
    <source>
        <dbReference type="Proteomes" id="UP000011747"/>
    </source>
</evidence>
<feature type="domain" description="Putative zinc-finger" evidence="4">
    <location>
        <begin position="4"/>
        <end position="35"/>
    </location>
</feature>
<protein>
    <recommendedName>
        <fullName evidence="2">Anti-sigma-W factor RsiW</fullName>
    </recommendedName>
</protein>
<feature type="transmembrane region" description="Helical" evidence="3">
    <location>
        <begin position="107"/>
        <end position="126"/>
    </location>
</feature>
<dbReference type="Proteomes" id="UP000011747">
    <property type="component" value="Unassembled WGS sequence"/>
</dbReference>
<accession>G9QHD8</accession>
<dbReference type="Pfam" id="PF13490">
    <property type="entry name" value="zf-HC2"/>
    <property type="match status" value="1"/>
</dbReference>
<evidence type="ECO:0000256" key="2">
    <source>
        <dbReference type="ARBA" id="ARBA00024438"/>
    </source>
</evidence>
<keyword evidence="6" id="KW-1185">Reference proteome</keyword>